<keyword evidence="3" id="KW-0902">Two-component regulatory system</keyword>
<evidence type="ECO:0008006" key="8">
    <source>
        <dbReference type="Google" id="ProtNLM"/>
    </source>
</evidence>
<proteinExistence type="predicted"/>
<evidence type="ECO:0000256" key="2">
    <source>
        <dbReference type="ARBA" id="ARBA00022777"/>
    </source>
</evidence>
<feature type="domain" description="UspA" evidence="4">
    <location>
        <begin position="251"/>
        <end position="369"/>
    </location>
</feature>
<keyword evidence="7" id="KW-1185">Reference proteome</keyword>
<dbReference type="Gene3D" id="3.40.50.620">
    <property type="entry name" value="HUPs"/>
    <property type="match status" value="1"/>
</dbReference>
<evidence type="ECO:0000256" key="1">
    <source>
        <dbReference type="ARBA" id="ARBA00022679"/>
    </source>
</evidence>
<feature type="domain" description="Signal transduction histidine kinase osmosensitive K+ channel sensor N-terminal" evidence="5">
    <location>
        <begin position="23"/>
        <end position="230"/>
    </location>
</feature>
<dbReference type="InterPro" id="IPR027417">
    <property type="entry name" value="P-loop_NTPase"/>
</dbReference>
<dbReference type="InterPro" id="IPR006016">
    <property type="entry name" value="UspA"/>
</dbReference>
<evidence type="ECO:0000259" key="4">
    <source>
        <dbReference type="Pfam" id="PF00582"/>
    </source>
</evidence>
<dbReference type="RefSeq" id="WP_224037731.1">
    <property type="nucleotide sequence ID" value="NZ_AP024849.1"/>
</dbReference>
<evidence type="ECO:0000313" key="6">
    <source>
        <dbReference type="EMBL" id="BCZ46222.1"/>
    </source>
</evidence>
<reference evidence="7" key="1">
    <citation type="submission" date="2021-07" db="EMBL/GenBank/DDBJ databases">
        <title>Complete genome sequencing of a Clostridium isolate.</title>
        <authorList>
            <person name="Ueki A."/>
            <person name="Tonouchi A."/>
        </authorList>
    </citation>
    <scope>NUCLEOTIDE SEQUENCE [LARGE SCALE GENOMIC DNA]</scope>
    <source>
        <strain evidence="7">C5S11</strain>
    </source>
</reference>
<sequence length="381" mass="43649">MDIEEKQRITPEEALKEYKKQAKGSLKIFLGYAPGVGKTFTMLTEANRRFERGKDVVIGYFESHERENTIKQLNNLPMVPLKEITYNSIPLKEMDVDAIIQRKPELVLVDELAHTNVPGSKNKKRYEDVLEIINAGINVYSTVNLQHLESLNDIVKQITGIGVNETIPDNIIAEAEVVVIDMPPEALRKRLQRGNIYKPYLIESALKNFFRAGNLSALRELTLRQIADEVDEDLEEYKNKHDIHDNWYTSEKIMVSISSNPKSKRLIRFGARLAKTYKCPWYVVYVKCTHFMSPKETPEIIKGLNSNIELSEKLNGTVIELEGTSVSKALLKFAHEKHITKLVIGHPKRTRLQRLFRGSTTNKFIEQSTDIQIIVVPYDSL</sequence>
<dbReference type="Gene3D" id="3.40.50.300">
    <property type="entry name" value="P-loop containing nucleotide triphosphate hydrolases"/>
    <property type="match status" value="1"/>
</dbReference>
<evidence type="ECO:0000259" key="5">
    <source>
        <dbReference type="Pfam" id="PF02702"/>
    </source>
</evidence>
<dbReference type="InterPro" id="IPR014729">
    <property type="entry name" value="Rossmann-like_a/b/a_fold"/>
</dbReference>
<protein>
    <recommendedName>
        <fullName evidence="8">Histidine kinase</fullName>
    </recommendedName>
</protein>
<dbReference type="SUPFAM" id="SSF52540">
    <property type="entry name" value="P-loop containing nucleoside triphosphate hydrolases"/>
    <property type="match status" value="1"/>
</dbReference>
<dbReference type="Pfam" id="PF02702">
    <property type="entry name" value="KdpD"/>
    <property type="match status" value="1"/>
</dbReference>
<dbReference type="InterPro" id="IPR003852">
    <property type="entry name" value="Sig_transdc_His_kinase_KdpD_N"/>
</dbReference>
<dbReference type="EMBL" id="AP024849">
    <property type="protein sequence ID" value="BCZ46222.1"/>
    <property type="molecule type" value="Genomic_DNA"/>
</dbReference>
<dbReference type="PANTHER" id="PTHR45569:SF1">
    <property type="entry name" value="SENSOR PROTEIN KDPD"/>
    <property type="match status" value="1"/>
</dbReference>
<evidence type="ECO:0000256" key="3">
    <source>
        <dbReference type="ARBA" id="ARBA00023012"/>
    </source>
</evidence>
<dbReference type="Pfam" id="PF00582">
    <property type="entry name" value="Usp"/>
    <property type="match status" value="1"/>
</dbReference>
<keyword evidence="1" id="KW-0808">Transferase</keyword>
<evidence type="ECO:0000313" key="7">
    <source>
        <dbReference type="Proteomes" id="UP000824633"/>
    </source>
</evidence>
<gene>
    <name evidence="6" type="ORF">psyc5s11_22890</name>
</gene>
<dbReference type="InterPro" id="IPR052023">
    <property type="entry name" value="Histidine_kinase_KdpD"/>
</dbReference>
<name>A0ABN6IVM7_9CLOT</name>
<dbReference type="PANTHER" id="PTHR45569">
    <property type="entry name" value="SENSOR PROTEIN KDPD"/>
    <property type="match status" value="1"/>
</dbReference>
<dbReference type="Proteomes" id="UP000824633">
    <property type="component" value="Chromosome"/>
</dbReference>
<organism evidence="6 7">
    <name type="scientific">Clostridium gelidum</name>
    <dbReference type="NCBI Taxonomy" id="704125"/>
    <lineage>
        <taxon>Bacteria</taxon>
        <taxon>Bacillati</taxon>
        <taxon>Bacillota</taxon>
        <taxon>Clostridia</taxon>
        <taxon>Eubacteriales</taxon>
        <taxon>Clostridiaceae</taxon>
        <taxon>Clostridium</taxon>
    </lineage>
</organism>
<keyword evidence="2" id="KW-0418">Kinase</keyword>
<accession>A0ABN6IVM7</accession>
<dbReference type="SUPFAM" id="SSF52402">
    <property type="entry name" value="Adenine nucleotide alpha hydrolases-like"/>
    <property type="match status" value="1"/>
</dbReference>